<dbReference type="AlphaFoldDB" id="A0A1M6LDU2"/>
<protein>
    <recommendedName>
        <fullName evidence="1">Polymerase beta nucleotidyltransferase domain-containing protein</fullName>
    </recommendedName>
</protein>
<dbReference type="RefSeq" id="WP_072848488.1">
    <property type="nucleotide sequence ID" value="NZ_FRAH01000004.1"/>
</dbReference>
<organism evidence="2 3">
    <name type="scientific">Anaerotignum lactatifermentans DSM 14214</name>
    <dbReference type="NCBI Taxonomy" id="1121323"/>
    <lineage>
        <taxon>Bacteria</taxon>
        <taxon>Bacillati</taxon>
        <taxon>Bacillota</taxon>
        <taxon>Clostridia</taxon>
        <taxon>Lachnospirales</taxon>
        <taxon>Anaerotignaceae</taxon>
        <taxon>Anaerotignum</taxon>
    </lineage>
</organism>
<dbReference type="Proteomes" id="UP000183975">
    <property type="component" value="Unassembled WGS sequence"/>
</dbReference>
<dbReference type="Pfam" id="PF18765">
    <property type="entry name" value="Polbeta"/>
    <property type="match status" value="1"/>
</dbReference>
<feature type="domain" description="Polymerase beta nucleotidyltransferase" evidence="1">
    <location>
        <begin position="14"/>
        <end position="97"/>
    </location>
</feature>
<reference evidence="2 3" key="1">
    <citation type="submission" date="2016-11" db="EMBL/GenBank/DDBJ databases">
        <authorList>
            <person name="Jaros S."/>
            <person name="Januszkiewicz K."/>
            <person name="Wedrychowicz H."/>
        </authorList>
    </citation>
    <scope>NUCLEOTIDE SEQUENCE [LARGE SCALE GENOMIC DNA]</scope>
    <source>
        <strain evidence="2 3">DSM 14214</strain>
    </source>
</reference>
<accession>A0A1M6LDU2</accession>
<dbReference type="Gene3D" id="3.30.460.10">
    <property type="entry name" value="Beta Polymerase, domain 2"/>
    <property type="match status" value="1"/>
</dbReference>
<dbReference type="CDD" id="cd05403">
    <property type="entry name" value="NT_KNTase_like"/>
    <property type="match status" value="1"/>
</dbReference>
<dbReference type="SUPFAM" id="SSF81301">
    <property type="entry name" value="Nucleotidyltransferase"/>
    <property type="match status" value="1"/>
</dbReference>
<name>A0A1M6LDU2_9FIRM</name>
<dbReference type="EMBL" id="FRAH01000004">
    <property type="protein sequence ID" value="SHJ69389.1"/>
    <property type="molecule type" value="Genomic_DNA"/>
</dbReference>
<dbReference type="PANTHER" id="PTHR43852:SF2">
    <property type="entry name" value="PROTEIN ADENYLYLTRANSFERASE MNTA"/>
    <property type="match status" value="1"/>
</dbReference>
<proteinExistence type="predicted"/>
<sequence>MSKVYTVEELKAIIIPIAKKYGIKKVYLFGSMARGDGNENSDIDLRIEKGSLKGLFALGGFYSEISEALQKDVDVVTTGSLEQEFLDEIKEDEVLLYAG</sequence>
<dbReference type="PANTHER" id="PTHR43852">
    <property type="entry name" value="NUCLEOTIDYLTRANSFERASE"/>
    <property type="match status" value="1"/>
</dbReference>
<dbReference type="InterPro" id="IPR043519">
    <property type="entry name" value="NT_sf"/>
</dbReference>
<dbReference type="InterPro" id="IPR052930">
    <property type="entry name" value="TA_antitoxin_MntA"/>
</dbReference>
<evidence type="ECO:0000313" key="2">
    <source>
        <dbReference type="EMBL" id="SHJ69389.1"/>
    </source>
</evidence>
<dbReference type="OrthoDB" id="9803106at2"/>
<keyword evidence="3" id="KW-1185">Reference proteome</keyword>
<evidence type="ECO:0000313" key="3">
    <source>
        <dbReference type="Proteomes" id="UP000183975"/>
    </source>
</evidence>
<gene>
    <name evidence="2" type="ORF">SAMN02745138_00355</name>
</gene>
<evidence type="ECO:0000259" key="1">
    <source>
        <dbReference type="Pfam" id="PF18765"/>
    </source>
</evidence>
<dbReference type="InterPro" id="IPR041633">
    <property type="entry name" value="Polbeta"/>
</dbReference>